<dbReference type="NCBIfam" id="TIGR01509">
    <property type="entry name" value="HAD-SF-IA-v3"/>
    <property type="match status" value="1"/>
</dbReference>
<accession>A0ABV9U0U2</accession>
<evidence type="ECO:0000313" key="1">
    <source>
        <dbReference type="EMBL" id="MFC4909448.1"/>
    </source>
</evidence>
<dbReference type="InterPro" id="IPR023198">
    <property type="entry name" value="PGP-like_dom2"/>
</dbReference>
<dbReference type="Gene3D" id="1.10.150.240">
    <property type="entry name" value="Putative phosphatase, domain 2"/>
    <property type="match status" value="1"/>
</dbReference>
<dbReference type="SUPFAM" id="SSF56784">
    <property type="entry name" value="HAD-like"/>
    <property type="match status" value="1"/>
</dbReference>
<dbReference type="InterPro" id="IPR036412">
    <property type="entry name" value="HAD-like_sf"/>
</dbReference>
<dbReference type="Gene3D" id="3.40.50.1000">
    <property type="entry name" value="HAD superfamily/HAD-like"/>
    <property type="match status" value="1"/>
</dbReference>
<dbReference type="GO" id="GO:0016787">
    <property type="term" value="F:hydrolase activity"/>
    <property type="evidence" value="ECO:0007669"/>
    <property type="project" value="UniProtKB-KW"/>
</dbReference>
<dbReference type="PRINTS" id="PR00413">
    <property type="entry name" value="HADHALOGNASE"/>
</dbReference>
<dbReference type="PANTHER" id="PTHR18901">
    <property type="entry name" value="2-DEOXYGLUCOSE-6-PHOSPHATE PHOSPHATASE 2"/>
    <property type="match status" value="1"/>
</dbReference>
<dbReference type="InterPro" id="IPR006439">
    <property type="entry name" value="HAD-SF_hydro_IA"/>
</dbReference>
<proteinExistence type="predicted"/>
<gene>
    <name evidence="1" type="ORF">ACFPCY_19155</name>
</gene>
<protein>
    <submittedName>
        <fullName evidence="1">HAD family hydrolase</fullName>
    </submittedName>
</protein>
<organism evidence="1 2">
    <name type="scientific">Actinomadura gamaensis</name>
    <dbReference type="NCBI Taxonomy" id="1763541"/>
    <lineage>
        <taxon>Bacteria</taxon>
        <taxon>Bacillati</taxon>
        <taxon>Actinomycetota</taxon>
        <taxon>Actinomycetes</taxon>
        <taxon>Streptosporangiales</taxon>
        <taxon>Thermomonosporaceae</taxon>
        <taxon>Actinomadura</taxon>
    </lineage>
</organism>
<keyword evidence="1" id="KW-0378">Hydrolase</keyword>
<dbReference type="CDD" id="cd07505">
    <property type="entry name" value="HAD_BPGM-like"/>
    <property type="match status" value="1"/>
</dbReference>
<comment type="caution">
    <text evidence="1">The sequence shown here is derived from an EMBL/GenBank/DDBJ whole genome shotgun (WGS) entry which is preliminary data.</text>
</comment>
<dbReference type="Proteomes" id="UP001595872">
    <property type="component" value="Unassembled WGS sequence"/>
</dbReference>
<dbReference type="Pfam" id="PF00702">
    <property type="entry name" value="Hydrolase"/>
    <property type="match status" value="1"/>
</dbReference>
<reference evidence="2" key="1">
    <citation type="journal article" date="2019" name="Int. J. Syst. Evol. Microbiol.">
        <title>The Global Catalogue of Microorganisms (GCM) 10K type strain sequencing project: providing services to taxonomists for standard genome sequencing and annotation.</title>
        <authorList>
            <consortium name="The Broad Institute Genomics Platform"/>
            <consortium name="The Broad Institute Genome Sequencing Center for Infectious Disease"/>
            <person name="Wu L."/>
            <person name="Ma J."/>
        </authorList>
    </citation>
    <scope>NUCLEOTIDE SEQUENCE [LARGE SCALE GENOMIC DNA]</scope>
    <source>
        <strain evidence="2">KLKA75</strain>
    </source>
</reference>
<sequence>MTRGVQGDPQAVLFDMDGTLIDSERLWFEAENEVMARLGGKWSPADQEKLVGGNLAVASDYMVRRAGSDVPAEQVGRWLMAGMIERMRTNVPLLPGAKELLTEVRAAGFPTALVTSTHRALLEPALDGIGRDHFDLTLAGDEVGRTKPDPEPYLTACARLGADPARCVVLEDSPNGLASAEAAGCRTIAVPCVVSLGDAPGRTVVSSLGDVDVPFLRALFA</sequence>
<name>A0ABV9U0U2_9ACTN</name>
<dbReference type="SFLD" id="SFLDG01129">
    <property type="entry name" value="C1.5:_HAD__Beta-PGM__Phosphata"/>
    <property type="match status" value="1"/>
</dbReference>
<dbReference type="SFLD" id="SFLDS00003">
    <property type="entry name" value="Haloacid_Dehalogenase"/>
    <property type="match status" value="1"/>
</dbReference>
<evidence type="ECO:0000313" key="2">
    <source>
        <dbReference type="Proteomes" id="UP001595872"/>
    </source>
</evidence>
<dbReference type="InterPro" id="IPR023214">
    <property type="entry name" value="HAD_sf"/>
</dbReference>
<dbReference type="EMBL" id="JBHSIT010000005">
    <property type="protein sequence ID" value="MFC4909448.1"/>
    <property type="molecule type" value="Genomic_DNA"/>
</dbReference>
<dbReference type="RefSeq" id="WP_378256972.1">
    <property type="nucleotide sequence ID" value="NZ_JBHSIT010000005.1"/>
</dbReference>
<dbReference type="SFLD" id="SFLDG01135">
    <property type="entry name" value="C1.5.6:_HAD__Beta-PGM__Phospha"/>
    <property type="match status" value="1"/>
</dbReference>
<dbReference type="PANTHER" id="PTHR18901:SF38">
    <property type="entry name" value="PSEUDOURIDINE-5'-PHOSPHATASE"/>
    <property type="match status" value="1"/>
</dbReference>
<keyword evidence="2" id="KW-1185">Reference proteome</keyword>